<evidence type="ECO:0000313" key="11">
    <source>
        <dbReference type="Proteomes" id="UP000194857"/>
    </source>
</evidence>
<dbReference type="PANTHER" id="PTHR30616:SF3">
    <property type="entry name" value="PURINE NUCLEOSIDE PHOSPHORYLASE"/>
    <property type="match status" value="1"/>
</dbReference>
<dbReference type="GO" id="GO:0017061">
    <property type="term" value="F:S-methyl-5-thioadenosine phosphorylase activity"/>
    <property type="evidence" value="ECO:0007669"/>
    <property type="project" value="UniProtKB-EC"/>
</dbReference>
<dbReference type="EMBL" id="NFFZ01000003">
    <property type="protein sequence ID" value="OTI64200.1"/>
    <property type="molecule type" value="Genomic_DNA"/>
</dbReference>
<dbReference type="SMR" id="A0A072ZL79"/>
<dbReference type="InterPro" id="IPR003730">
    <property type="entry name" value="Cu_polyphenol_OxRdtase"/>
</dbReference>
<keyword evidence="3" id="KW-0808">Transferase</keyword>
<evidence type="ECO:0000256" key="6">
    <source>
        <dbReference type="ARBA" id="ARBA00047989"/>
    </source>
</evidence>
<comment type="caution">
    <text evidence="9">The sequence shown here is derived from an EMBL/GenBank/DDBJ whole genome shotgun (WGS) entry which is preliminary data.</text>
</comment>
<dbReference type="RefSeq" id="WP_003083110.1">
    <property type="nucleotide sequence ID" value="NZ_AP014839.1"/>
</dbReference>
<dbReference type="InterPro" id="IPR011324">
    <property type="entry name" value="Cytotoxic_necrot_fac-like_cat"/>
</dbReference>
<evidence type="ECO:0000313" key="10">
    <source>
        <dbReference type="EMBL" id="RCI73653.1"/>
    </source>
</evidence>
<dbReference type="Proteomes" id="UP000194857">
    <property type="component" value="Unassembled WGS sequence"/>
</dbReference>
<evidence type="ECO:0000256" key="7">
    <source>
        <dbReference type="ARBA" id="ARBA00048968"/>
    </source>
</evidence>
<evidence type="ECO:0000313" key="12">
    <source>
        <dbReference type="Proteomes" id="UP000253594"/>
    </source>
</evidence>
<evidence type="ECO:0000313" key="9">
    <source>
        <dbReference type="EMBL" id="OTI64200.1"/>
    </source>
</evidence>
<dbReference type="Gene3D" id="3.60.140.10">
    <property type="entry name" value="CNF1/YfiH-like putative cysteine hydrolases"/>
    <property type="match status" value="1"/>
</dbReference>
<evidence type="ECO:0000256" key="2">
    <source>
        <dbReference type="ARBA" id="ARBA00007353"/>
    </source>
</evidence>
<comment type="catalytic activity">
    <reaction evidence="1">
        <text>inosine + phosphate = alpha-D-ribose 1-phosphate + hypoxanthine</text>
        <dbReference type="Rhea" id="RHEA:27646"/>
        <dbReference type="ChEBI" id="CHEBI:17368"/>
        <dbReference type="ChEBI" id="CHEBI:17596"/>
        <dbReference type="ChEBI" id="CHEBI:43474"/>
        <dbReference type="ChEBI" id="CHEBI:57720"/>
        <dbReference type="EC" id="2.4.2.1"/>
    </reaction>
    <physiologicalReaction direction="left-to-right" evidence="1">
        <dbReference type="Rhea" id="RHEA:27647"/>
    </physiologicalReaction>
</comment>
<comment type="catalytic activity">
    <reaction evidence="8">
        <text>S-methyl-5'-thioadenosine + phosphate = 5-(methylsulfanyl)-alpha-D-ribose 1-phosphate + adenine</text>
        <dbReference type="Rhea" id="RHEA:11852"/>
        <dbReference type="ChEBI" id="CHEBI:16708"/>
        <dbReference type="ChEBI" id="CHEBI:17509"/>
        <dbReference type="ChEBI" id="CHEBI:43474"/>
        <dbReference type="ChEBI" id="CHEBI:58533"/>
        <dbReference type="EC" id="2.4.2.28"/>
    </reaction>
    <physiologicalReaction direction="left-to-right" evidence="8">
        <dbReference type="Rhea" id="RHEA:11853"/>
    </physiologicalReaction>
</comment>
<keyword evidence="5" id="KW-0862">Zinc</keyword>
<evidence type="ECO:0000256" key="8">
    <source>
        <dbReference type="ARBA" id="ARBA00049893"/>
    </source>
</evidence>
<dbReference type="Proteomes" id="UP000253594">
    <property type="component" value="Unassembled WGS sequence"/>
</dbReference>
<accession>A0A1S1C944</accession>
<evidence type="ECO:0000256" key="5">
    <source>
        <dbReference type="ARBA" id="ARBA00022833"/>
    </source>
</evidence>
<sequence length="240" mass="25751">MTVQADILKAIEGIEHGFQQAGQALSERIFHCRQVHGAEIVDARSLSESGRHAADGVFSEGPLAVAVVTADCLPILMSSRDGRVVAALHGGWQGLVAGIVGAAVARFNARGVASADIRVAIGPGIKACCYEVSAGFIEALQVGHGRLWEGAVPPWSQRRPLPERPPRFAPPEPRQAEQGAWLDLVAFCRQLFQAAGVGPAQIEASAVCTYCSGDAFASHRRRQRLGEEKRQQYAWIARKP</sequence>
<protein>
    <submittedName>
        <fullName evidence="9">Uncharacterized protein</fullName>
    </submittedName>
</protein>
<dbReference type="eggNOG" id="COG1496">
    <property type="taxonomic scope" value="Bacteria"/>
</dbReference>
<reference evidence="9 11" key="1">
    <citation type="submission" date="2017-05" db="EMBL/GenBank/DDBJ databases">
        <authorList>
            <person name="Song R."/>
            <person name="Chenine A.L."/>
            <person name="Ruprecht R.M."/>
        </authorList>
    </citation>
    <scope>NUCLEOTIDE SEQUENCE [LARGE SCALE GENOMIC DNA]</scope>
    <source>
        <strain evidence="9 11">S567_C10_BS</strain>
    </source>
</reference>
<comment type="similarity">
    <text evidence="2">Belongs to the purine nucleoside phosphorylase YfiH/LACC1 family.</text>
</comment>
<comment type="catalytic activity">
    <reaction evidence="7">
        <text>adenosine + phosphate = alpha-D-ribose 1-phosphate + adenine</text>
        <dbReference type="Rhea" id="RHEA:27642"/>
        <dbReference type="ChEBI" id="CHEBI:16335"/>
        <dbReference type="ChEBI" id="CHEBI:16708"/>
        <dbReference type="ChEBI" id="CHEBI:43474"/>
        <dbReference type="ChEBI" id="CHEBI:57720"/>
        <dbReference type="EC" id="2.4.2.1"/>
    </reaction>
    <physiologicalReaction direction="left-to-right" evidence="7">
        <dbReference type="Rhea" id="RHEA:27643"/>
    </physiologicalReaction>
</comment>
<name>A0A072ZL79_PSEAI</name>
<evidence type="ECO:0000256" key="3">
    <source>
        <dbReference type="ARBA" id="ARBA00022679"/>
    </source>
</evidence>
<dbReference type="CDD" id="cd16833">
    <property type="entry name" value="YfiH"/>
    <property type="match status" value="1"/>
</dbReference>
<dbReference type="PANTHER" id="PTHR30616">
    <property type="entry name" value="UNCHARACTERIZED PROTEIN YFIH"/>
    <property type="match status" value="1"/>
</dbReference>
<gene>
    <name evidence="9" type="ORF">CAZ10_08315</name>
    <name evidence="10" type="ORF">DT376_17190</name>
</gene>
<evidence type="ECO:0000256" key="1">
    <source>
        <dbReference type="ARBA" id="ARBA00000553"/>
    </source>
</evidence>
<dbReference type="Pfam" id="PF02578">
    <property type="entry name" value="Cu-oxidase_4"/>
    <property type="match status" value="1"/>
</dbReference>
<dbReference type="EMBL" id="QORE01000558">
    <property type="protein sequence ID" value="RCI73653.1"/>
    <property type="molecule type" value="Genomic_DNA"/>
</dbReference>
<comment type="catalytic activity">
    <reaction evidence="6">
        <text>adenosine + H2O + H(+) = inosine + NH4(+)</text>
        <dbReference type="Rhea" id="RHEA:24408"/>
        <dbReference type="ChEBI" id="CHEBI:15377"/>
        <dbReference type="ChEBI" id="CHEBI:15378"/>
        <dbReference type="ChEBI" id="CHEBI:16335"/>
        <dbReference type="ChEBI" id="CHEBI:17596"/>
        <dbReference type="ChEBI" id="CHEBI:28938"/>
        <dbReference type="EC" id="3.5.4.4"/>
    </reaction>
    <physiologicalReaction direction="left-to-right" evidence="6">
        <dbReference type="Rhea" id="RHEA:24409"/>
    </physiologicalReaction>
</comment>
<reference evidence="10 12" key="2">
    <citation type="submission" date="2018-07" db="EMBL/GenBank/DDBJ databases">
        <title>Mechanisms of high-level aminoglycoside resistance among Gram-negative pathogens in Brazil.</title>
        <authorList>
            <person name="Ballaben A.S."/>
            <person name="Darini A.L.C."/>
            <person name="Doi Y."/>
        </authorList>
    </citation>
    <scope>NUCLEOTIDE SEQUENCE [LARGE SCALE GENOMIC DNA]</scope>
    <source>
        <strain evidence="10 12">B2-305</strain>
    </source>
</reference>
<dbReference type="SUPFAM" id="SSF64438">
    <property type="entry name" value="CNF1/YfiH-like putative cysteine hydrolases"/>
    <property type="match status" value="1"/>
</dbReference>
<organism evidence="9 11">
    <name type="scientific">Pseudomonas aeruginosa</name>
    <dbReference type="NCBI Taxonomy" id="287"/>
    <lineage>
        <taxon>Bacteria</taxon>
        <taxon>Pseudomonadati</taxon>
        <taxon>Pseudomonadota</taxon>
        <taxon>Gammaproteobacteria</taxon>
        <taxon>Pseudomonadales</taxon>
        <taxon>Pseudomonadaceae</taxon>
        <taxon>Pseudomonas</taxon>
    </lineage>
</organism>
<dbReference type="AlphaFoldDB" id="A0A072ZL79"/>
<evidence type="ECO:0000256" key="4">
    <source>
        <dbReference type="ARBA" id="ARBA00022723"/>
    </source>
</evidence>
<proteinExistence type="inferred from homology"/>
<dbReference type="GO" id="GO:0005507">
    <property type="term" value="F:copper ion binding"/>
    <property type="evidence" value="ECO:0007669"/>
    <property type="project" value="TreeGrafter"/>
</dbReference>
<dbReference type="InterPro" id="IPR038371">
    <property type="entry name" value="Cu_polyphenol_OxRdtase_sf"/>
</dbReference>
<accession>A0A072ZL79</accession>
<keyword evidence="4" id="KW-0479">Metal-binding</keyword>